<proteinExistence type="predicted"/>
<evidence type="ECO:0000256" key="1">
    <source>
        <dbReference type="SAM" id="MobiDB-lite"/>
    </source>
</evidence>
<comment type="caution">
    <text evidence="2">The sequence shown here is derived from an EMBL/GenBank/DDBJ whole genome shotgun (WGS) entry which is preliminary data.</text>
</comment>
<gene>
    <name evidence="2" type="ORF">Q2T52_05130</name>
</gene>
<feature type="region of interest" description="Disordered" evidence="1">
    <location>
        <begin position="1"/>
        <end position="37"/>
    </location>
</feature>
<keyword evidence="3" id="KW-1185">Reference proteome</keyword>
<accession>A0ABT8SSV2</accession>
<evidence type="ECO:0000313" key="3">
    <source>
        <dbReference type="Proteomes" id="UP001169006"/>
    </source>
</evidence>
<protein>
    <submittedName>
        <fullName evidence="2">Uncharacterized protein</fullName>
    </submittedName>
</protein>
<sequence length="91" mass="9801">MQIQSGLNGYGYAPRTYSIDRKTEEPVQREPETRKRFDSAITGSSTLLSSSLASALWAVESSSDAATQPATPSSPASSVVVEHVETVYSEF</sequence>
<dbReference type="EMBL" id="JAUKWQ010000001">
    <property type="protein sequence ID" value="MDO1581474.1"/>
    <property type="molecule type" value="Genomic_DNA"/>
</dbReference>
<reference evidence="2" key="2">
    <citation type="submission" date="2023-07" db="EMBL/GenBank/DDBJ databases">
        <authorList>
            <person name="Sun H."/>
        </authorList>
    </citation>
    <scope>NUCLEOTIDE SEQUENCE</scope>
    <source>
        <strain evidence="2">05753</strain>
    </source>
</reference>
<dbReference type="RefSeq" id="WP_302075580.1">
    <property type="nucleotide sequence ID" value="NZ_JAUKWQ010000001.1"/>
</dbReference>
<feature type="compositionally biased region" description="Basic and acidic residues" evidence="1">
    <location>
        <begin position="18"/>
        <end position="37"/>
    </location>
</feature>
<dbReference type="Proteomes" id="UP001169006">
    <property type="component" value="Unassembled WGS sequence"/>
</dbReference>
<name>A0ABT8SSV2_9HYPH</name>
<reference evidence="2" key="1">
    <citation type="journal article" date="2015" name="Int. J. Syst. Evol. Microbiol.">
        <title>Rhizobium oryzicola sp. nov., potential plant-growth-promoting endophytic bacteria isolated from rice roots.</title>
        <authorList>
            <person name="Zhang X.X."/>
            <person name="Gao J.S."/>
            <person name="Cao Y.H."/>
            <person name="Sheirdil R.A."/>
            <person name="Wang X.C."/>
            <person name="Zhang L."/>
        </authorList>
    </citation>
    <scope>NUCLEOTIDE SEQUENCE</scope>
    <source>
        <strain evidence="2">05753</strain>
    </source>
</reference>
<organism evidence="2 3">
    <name type="scientific">Rhizobium oryzicola</name>
    <dbReference type="NCBI Taxonomy" id="1232668"/>
    <lineage>
        <taxon>Bacteria</taxon>
        <taxon>Pseudomonadati</taxon>
        <taxon>Pseudomonadota</taxon>
        <taxon>Alphaproteobacteria</taxon>
        <taxon>Hyphomicrobiales</taxon>
        <taxon>Rhizobiaceae</taxon>
        <taxon>Rhizobium/Agrobacterium group</taxon>
        <taxon>Rhizobium</taxon>
    </lineage>
</organism>
<evidence type="ECO:0000313" key="2">
    <source>
        <dbReference type="EMBL" id="MDO1581474.1"/>
    </source>
</evidence>